<reference evidence="1" key="1">
    <citation type="journal article" date="2020" name="G3 (Bethesda)">
        <title>High-Quality Assemblies for Three Invasive Social Wasps from the &lt;i&gt;Vespula&lt;/i&gt; Genus.</title>
        <authorList>
            <person name="Harrop T.W.R."/>
            <person name="Guhlin J."/>
            <person name="McLaughlin G.M."/>
            <person name="Permina E."/>
            <person name="Stockwell P."/>
            <person name="Gilligan J."/>
            <person name="Le Lec M.F."/>
            <person name="Gruber M.A.M."/>
            <person name="Quinn O."/>
            <person name="Lovegrove M."/>
            <person name="Duncan E.J."/>
            <person name="Remnant E.J."/>
            <person name="Van Eeckhoven J."/>
            <person name="Graham B."/>
            <person name="Knapp R.A."/>
            <person name="Langford K.W."/>
            <person name="Kronenberg Z."/>
            <person name="Press M.O."/>
            <person name="Eacker S.M."/>
            <person name="Wilson-Rankin E.E."/>
            <person name="Purcell J."/>
            <person name="Lester P.J."/>
            <person name="Dearden P.K."/>
        </authorList>
    </citation>
    <scope>NUCLEOTIDE SEQUENCE</scope>
    <source>
        <strain evidence="1">Linc-1</strain>
    </source>
</reference>
<organism evidence="1 2">
    <name type="scientific">Vespula germanica</name>
    <name type="common">German yellow jacket</name>
    <name type="synonym">Paravespula germanica</name>
    <dbReference type="NCBI Taxonomy" id="30212"/>
    <lineage>
        <taxon>Eukaryota</taxon>
        <taxon>Metazoa</taxon>
        <taxon>Ecdysozoa</taxon>
        <taxon>Arthropoda</taxon>
        <taxon>Hexapoda</taxon>
        <taxon>Insecta</taxon>
        <taxon>Pterygota</taxon>
        <taxon>Neoptera</taxon>
        <taxon>Endopterygota</taxon>
        <taxon>Hymenoptera</taxon>
        <taxon>Apocrita</taxon>
        <taxon>Aculeata</taxon>
        <taxon>Vespoidea</taxon>
        <taxon>Vespidae</taxon>
        <taxon>Vespinae</taxon>
        <taxon>Vespula</taxon>
    </lineage>
</organism>
<comment type="caution">
    <text evidence="1">The sequence shown here is derived from an EMBL/GenBank/DDBJ whole genome shotgun (WGS) entry which is preliminary data.</text>
</comment>
<dbReference type="EMBL" id="JACSDZ010000021">
    <property type="protein sequence ID" value="KAF7381824.1"/>
    <property type="molecule type" value="Genomic_DNA"/>
</dbReference>
<accession>A0A834J7G0</accession>
<keyword evidence="2" id="KW-1185">Reference proteome</keyword>
<dbReference type="Proteomes" id="UP000617340">
    <property type="component" value="Unassembled WGS sequence"/>
</dbReference>
<evidence type="ECO:0000313" key="2">
    <source>
        <dbReference type="Proteomes" id="UP000617340"/>
    </source>
</evidence>
<dbReference type="AlphaFoldDB" id="A0A834J7G0"/>
<name>A0A834J7G0_VESGE</name>
<evidence type="ECO:0000313" key="1">
    <source>
        <dbReference type="EMBL" id="KAF7381824.1"/>
    </source>
</evidence>
<gene>
    <name evidence="1" type="ORF">HZH68_015697</name>
</gene>
<proteinExistence type="predicted"/>
<sequence length="103" mass="11855">MLEKININPEKNDSSDSNIIQLIRKQRNFIDSDSDENGIEKNISVEDNISSSEEWEDVTESDISPTTINFGIHHQITEQQISNNIKELINYSTLYFTSAYETI</sequence>
<protein>
    <submittedName>
        <fullName evidence="1">Uncharacterized protein</fullName>
    </submittedName>
</protein>